<sequence>MRLPNVALPLALSCALVGGLAACSSDDSITDATRNSAPTSASQSSLAPTTTTAPQTTESSPKHKPKPTRKPRDTEPRTHCGNFSAQELLATHVDELPPPPSIEGSWDTERADIGLYDPCAELSPIDITVESEQLPVRTTSCSSTRTST</sequence>
<accession>A0A9D2ZRH4</accession>
<dbReference type="AlphaFoldDB" id="A0A9D2ZRH4"/>
<reference evidence="3" key="1">
    <citation type="journal article" date="2021" name="PeerJ">
        <title>Extensive microbial diversity within the chicken gut microbiome revealed by metagenomics and culture.</title>
        <authorList>
            <person name="Gilroy R."/>
            <person name="Ravi A."/>
            <person name="Getino M."/>
            <person name="Pursley I."/>
            <person name="Horton D.L."/>
            <person name="Alikhan N.F."/>
            <person name="Baker D."/>
            <person name="Gharbi K."/>
            <person name="Hall N."/>
            <person name="Watson M."/>
            <person name="Adriaenssens E.M."/>
            <person name="Foster-Nyarko E."/>
            <person name="Jarju S."/>
            <person name="Secka A."/>
            <person name="Antonio M."/>
            <person name="Oren A."/>
            <person name="Chaudhuri R.R."/>
            <person name="La Ragione R."/>
            <person name="Hildebrand F."/>
            <person name="Pallen M.J."/>
        </authorList>
    </citation>
    <scope>NUCLEOTIDE SEQUENCE</scope>
    <source>
        <strain evidence="3">5925</strain>
    </source>
</reference>
<feature type="signal peptide" evidence="2">
    <location>
        <begin position="1"/>
        <end position="21"/>
    </location>
</feature>
<protein>
    <recommendedName>
        <fullName evidence="5">Secreted protein</fullName>
    </recommendedName>
</protein>
<proteinExistence type="predicted"/>
<feature type="region of interest" description="Disordered" evidence="1">
    <location>
        <begin position="25"/>
        <end position="107"/>
    </location>
</feature>
<reference evidence="3" key="2">
    <citation type="submission" date="2021-04" db="EMBL/GenBank/DDBJ databases">
        <authorList>
            <person name="Gilroy R."/>
        </authorList>
    </citation>
    <scope>NUCLEOTIDE SEQUENCE</scope>
    <source>
        <strain evidence="3">5925</strain>
    </source>
</reference>
<evidence type="ECO:0008006" key="5">
    <source>
        <dbReference type="Google" id="ProtNLM"/>
    </source>
</evidence>
<evidence type="ECO:0000313" key="4">
    <source>
        <dbReference type="Proteomes" id="UP000823907"/>
    </source>
</evidence>
<evidence type="ECO:0000313" key="3">
    <source>
        <dbReference type="EMBL" id="HJD49792.1"/>
    </source>
</evidence>
<evidence type="ECO:0000256" key="2">
    <source>
        <dbReference type="SAM" id="SignalP"/>
    </source>
</evidence>
<dbReference type="EMBL" id="DWUR01000110">
    <property type="protein sequence ID" value="HJD49792.1"/>
    <property type="molecule type" value="Genomic_DNA"/>
</dbReference>
<name>A0A9D2ZRH4_9CORY</name>
<dbReference type="PROSITE" id="PS51257">
    <property type="entry name" value="PROKAR_LIPOPROTEIN"/>
    <property type="match status" value="1"/>
</dbReference>
<organism evidence="3 4">
    <name type="scientific">Candidatus Corynebacterium intestinavium</name>
    <dbReference type="NCBI Taxonomy" id="2838531"/>
    <lineage>
        <taxon>Bacteria</taxon>
        <taxon>Bacillati</taxon>
        <taxon>Actinomycetota</taxon>
        <taxon>Actinomycetes</taxon>
        <taxon>Mycobacteriales</taxon>
        <taxon>Corynebacteriaceae</taxon>
        <taxon>Corynebacterium</taxon>
    </lineage>
</organism>
<evidence type="ECO:0000256" key="1">
    <source>
        <dbReference type="SAM" id="MobiDB-lite"/>
    </source>
</evidence>
<gene>
    <name evidence="3" type="ORF">H9907_06855</name>
</gene>
<feature type="chain" id="PRO_5039402289" description="Secreted protein" evidence="2">
    <location>
        <begin position="22"/>
        <end position="148"/>
    </location>
</feature>
<keyword evidence="2" id="KW-0732">Signal</keyword>
<feature type="compositionally biased region" description="Low complexity" evidence="1">
    <location>
        <begin position="36"/>
        <end position="59"/>
    </location>
</feature>
<feature type="compositionally biased region" description="Polar residues" evidence="1">
    <location>
        <begin position="25"/>
        <end position="35"/>
    </location>
</feature>
<comment type="caution">
    <text evidence="3">The sequence shown here is derived from an EMBL/GenBank/DDBJ whole genome shotgun (WGS) entry which is preliminary data.</text>
</comment>
<dbReference type="Proteomes" id="UP000823907">
    <property type="component" value="Unassembled WGS sequence"/>
</dbReference>